<feature type="compositionally biased region" description="Basic and acidic residues" evidence="2">
    <location>
        <begin position="51"/>
        <end position="64"/>
    </location>
</feature>
<keyword evidence="1" id="KW-0103">Bromodomain</keyword>
<dbReference type="OrthoDB" id="21449at2759"/>
<evidence type="ECO:0000256" key="2">
    <source>
        <dbReference type="SAM" id="MobiDB-lite"/>
    </source>
</evidence>
<organism evidence="4 5">
    <name type="scientific">Carex littledalei</name>
    <dbReference type="NCBI Taxonomy" id="544730"/>
    <lineage>
        <taxon>Eukaryota</taxon>
        <taxon>Viridiplantae</taxon>
        <taxon>Streptophyta</taxon>
        <taxon>Embryophyta</taxon>
        <taxon>Tracheophyta</taxon>
        <taxon>Spermatophyta</taxon>
        <taxon>Magnoliopsida</taxon>
        <taxon>Liliopsida</taxon>
        <taxon>Poales</taxon>
        <taxon>Cyperaceae</taxon>
        <taxon>Cyperoideae</taxon>
        <taxon>Cariceae</taxon>
        <taxon>Carex</taxon>
        <taxon>Carex subgen. Euthyceras</taxon>
    </lineage>
</organism>
<dbReference type="AlphaFoldDB" id="A0A833VG32"/>
<keyword evidence="3" id="KW-0732">Signal</keyword>
<dbReference type="SUPFAM" id="SSF47370">
    <property type="entry name" value="Bromodomain"/>
    <property type="match status" value="1"/>
</dbReference>
<proteinExistence type="predicted"/>
<protein>
    <submittedName>
        <fullName evidence="4">Uncharacterized protein</fullName>
    </submittedName>
</protein>
<comment type="caution">
    <text evidence="4">The sequence shown here is derived from an EMBL/GenBank/DDBJ whole genome shotgun (WGS) entry which is preliminary data.</text>
</comment>
<sequence length="221" mass="24852">MFNLLLVGCFFGQSDIFLICSNAMEYNSSDTIYYRQARTIQELAKKDFANLRTESEHSEHEPKPAPRRGRPPLKKPGRPPAAERVTPDPSPDVGPSNAGTSGRAPSFLGQDLPHKQHDKAAIVDPTKNLFGLRILENNWSSEHKSERNNDFSGQFSIIFLQCPASYLLSRSKGVLNCFLVLSSKPRVVLPLEFQLGIIFSVFGSIWVKRRMVEVGEETFRD</sequence>
<gene>
    <name evidence="4" type="ORF">FCM35_KLT11027</name>
</gene>
<dbReference type="InterPro" id="IPR051831">
    <property type="entry name" value="Bromodomain_contain_prot"/>
</dbReference>
<evidence type="ECO:0000313" key="4">
    <source>
        <dbReference type="EMBL" id="KAF3324870.1"/>
    </source>
</evidence>
<dbReference type="EMBL" id="SWLB01000021">
    <property type="protein sequence ID" value="KAF3324870.1"/>
    <property type="molecule type" value="Genomic_DNA"/>
</dbReference>
<dbReference type="Gene3D" id="1.20.920.10">
    <property type="entry name" value="Bromodomain-like"/>
    <property type="match status" value="1"/>
</dbReference>
<keyword evidence="5" id="KW-1185">Reference proteome</keyword>
<feature type="signal peptide" evidence="3">
    <location>
        <begin position="1"/>
        <end position="16"/>
    </location>
</feature>
<name>A0A833VG32_9POAL</name>
<feature type="compositionally biased region" description="Basic residues" evidence="2">
    <location>
        <begin position="65"/>
        <end position="77"/>
    </location>
</feature>
<dbReference type="InterPro" id="IPR036427">
    <property type="entry name" value="Bromodomain-like_sf"/>
</dbReference>
<dbReference type="PANTHER" id="PTHR22881">
    <property type="entry name" value="BROMODOMAIN CONTAINING PROTEIN"/>
    <property type="match status" value="1"/>
</dbReference>
<dbReference type="Proteomes" id="UP000623129">
    <property type="component" value="Unassembled WGS sequence"/>
</dbReference>
<reference evidence="4" key="1">
    <citation type="submission" date="2020-01" db="EMBL/GenBank/DDBJ databases">
        <title>Genome sequence of Kobresia littledalei, the first chromosome-level genome in the family Cyperaceae.</title>
        <authorList>
            <person name="Qu G."/>
        </authorList>
    </citation>
    <scope>NUCLEOTIDE SEQUENCE</scope>
    <source>
        <strain evidence="4">C.B.Clarke</strain>
        <tissue evidence="4">Leaf</tissue>
    </source>
</reference>
<evidence type="ECO:0000256" key="3">
    <source>
        <dbReference type="SAM" id="SignalP"/>
    </source>
</evidence>
<feature type="region of interest" description="Disordered" evidence="2">
    <location>
        <begin position="51"/>
        <end position="111"/>
    </location>
</feature>
<dbReference type="PANTHER" id="PTHR22881:SF27">
    <property type="entry name" value="BROMODOMAIN CONTAINING 7_9"/>
    <property type="match status" value="1"/>
</dbReference>
<accession>A0A833VG32</accession>
<feature type="chain" id="PRO_5033007906" evidence="3">
    <location>
        <begin position="17"/>
        <end position="221"/>
    </location>
</feature>
<evidence type="ECO:0000313" key="5">
    <source>
        <dbReference type="Proteomes" id="UP000623129"/>
    </source>
</evidence>
<evidence type="ECO:0000256" key="1">
    <source>
        <dbReference type="ARBA" id="ARBA00023117"/>
    </source>
</evidence>